<keyword evidence="3" id="KW-1185">Reference proteome</keyword>
<organism evidence="2 3">
    <name type="scientific">Tuber borchii</name>
    <name type="common">White truffle</name>
    <dbReference type="NCBI Taxonomy" id="42251"/>
    <lineage>
        <taxon>Eukaryota</taxon>
        <taxon>Fungi</taxon>
        <taxon>Dikarya</taxon>
        <taxon>Ascomycota</taxon>
        <taxon>Pezizomycotina</taxon>
        <taxon>Pezizomycetes</taxon>
        <taxon>Pezizales</taxon>
        <taxon>Tuberaceae</taxon>
        <taxon>Tuber</taxon>
    </lineage>
</organism>
<gene>
    <name evidence="2" type="ORF">B9Z19DRAFT_1101341</name>
</gene>
<evidence type="ECO:0000313" key="3">
    <source>
        <dbReference type="Proteomes" id="UP000244722"/>
    </source>
</evidence>
<feature type="region of interest" description="Disordered" evidence="1">
    <location>
        <begin position="150"/>
        <end position="194"/>
    </location>
</feature>
<proteinExistence type="predicted"/>
<dbReference type="AlphaFoldDB" id="A0A2T6ZSP8"/>
<comment type="caution">
    <text evidence="2">The sequence shown here is derived from an EMBL/GenBank/DDBJ whole genome shotgun (WGS) entry which is preliminary data.</text>
</comment>
<dbReference type="OrthoDB" id="5344944at2759"/>
<accession>A0A2T6ZSP8</accession>
<feature type="compositionally biased region" description="Polar residues" evidence="1">
    <location>
        <begin position="162"/>
        <end position="171"/>
    </location>
</feature>
<reference evidence="2 3" key="1">
    <citation type="submission" date="2017-04" db="EMBL/GenBank/DDBJ databases">
        <title>Draft genome sequence of Tuber borchii Vittad., a whitish edible truffle.</title>
        <authorList>
            <consortium name="DOE Joint Genome Institute"/>
            <person name="Murat C."/>
            <person name="Kuo A."/>
            <person name="Barry K.W."/>
            <person name="Clum A."/>
            <person name="Dockter R.B."/>
            <person name="Fauchery L."/>
            <person name="Iotti M."/>
            <person name="Kohler A."/>
            <person name="Labutti K."/>
            <person name="Lindquist E.A."/>
            <person name="Lipzen A."/>
            <person name="Ohm R.A."/>
            <person name="Wang M."/>
            <person name="Grigoriev I.V."/>
            <person name="Zambonelli A."/>
            <person name="Martin F.M."/>
        </authorList>
    </citation>
    <scope>NUCLEOTIDE SEQUENCE [LARGE SCALE GENOMIC DNA]</scope>
    <source>
        <strain evidence="2 3">Tbo3840</strain>
    </source>
</reference>
<evidence type="ECO:0000313" key="2">
    <source>
        <dbReference type="EMBL" id="PUU78483.1"/>
    </source>
</evidence>
<name>A0A2T6ZSP8_TUBBO</name>
<dbReference type="EMBL" id="NESQ01000118">
    <property type="protein sequence ID" value="PUU78483.1"/>
    <property type="molecule type" value="Genomic_DNA"/>
</dbReference>
<sequence length="194" mass="21093">MSEPLPEVKGAEDAQISGVLTPYTSPNSKQKGTIAKKTAALWRKSKMMAEGNQWFVSRSTLKAVRKRNGPDTRIGVMLPGLAICNSLLGPRRPGGWEPSDTVDIMNGAFGHSLRQPGPVGAPSHSQTIWLEGQAFSFGKTDSLEITQHFPGDEADTTEDSRAQVQPIQSWSVPEPMSRWSSSSDEGNQADLQKM</sequence>
<protein>
    <submittedName>
        <fullName evidence="2">Uncharacterized protein</fullName>
    </submittedName>
</protein>
<evidence type="ECO:0000256" key="1">
    <source>
        <dbReference type="SAM" id="MobiDB-lite"/>
    </source>
</evidence>
<dbReference type="Proteomes" id="UP000244722">
    <property type="component" value="Unassembled WGS sequence"/>
</dbReference>
<feature type="compositionally biased region" description="Polar residues" evidence="1">
    <location>
        <begin position="178"/>
        <end position="194"/>
    </location>
</feature>